<dbReference type="OMA" id="QRICNGL"/>
<dbReference type="GO" id="GO:0042981">
    <property type="term" value="P:regulation of apoptotic process"/>
    <property type="evidence" value="ECO:0007669"/>
    <property type="project" value="InterPro"/>
</dbReference>
<dbReference type="PANTHER" id="PTHR12757">
    <property type="entry name" value="TUMOR NECROSIS FACTOR INDUCED PROTEIN"/>
    <property type="match status" value="1"/>
</dbReference>
<name>A0A0D2WKU2_CAPO3</name>
<dbReference type="OrthoDB" id="10055976at2759"/>
<dbReference type="PANTHER" id="PTHR12757:SF1">
    <property type="entry name" value="PROTEIN SALIVARY GLANDS MARRED"/>
    <property type="match status" value="1"/>
</dbReference>
<dbReference type="PhylomeDB" id="A0A0D2WKU2"/>
<dbReference type="GO" id="GO:0005737">
    <property type="term" value="C:cytoplasm"/>
    <property type="evidence" value="ECO:0007669"/>
    <property type="project" value="TreeGrafter"/>
</dbReference>
<proteinExistence type="predicted"/>
<dbReference type="eggNOG" id="ENOG502S00N">
    <property type="taxonomic scope" value="Eukaryota"/>
</dbReference>
<dbReference type="FunFam" id="1.20.1440.160:FF:000001">
    <property type="entry name" value="Tumor necrosis factor alpha-induced protein 8-like 1"/>
    <property type="match status" value="1"/>
</dbReference>
<protein>
    <submittedName>
        <fullName evidence="1">Uncharacterized protein</fullName>
    </submittedName>
</protein>
<dbReference type="STRING" id="595528.A0A0D2WKU2"/>
<reference evidence="2" key="1">
    <citation type="submission" date="2011-02" db="EMBL/GenBank/DDBJ databases">
        <title>The Genome Sequence of Capsaspora owczarzaki ATCC 30864.</title>
        <authorList>
            <person name="Russ C."/>
            <person name="Cuomo C."/>
            <person name="Burger G."/>
            <person name="Gray M.W."/>
            <person name="Holland P.W.H."/>
            <person name="King N."/>
            <person name="Lang F.B.F."/>
            <person name="Roger A.J."/>
            <person name="Ruiz-Trillo I."/>
            <person name="Young S.K."/>
            <person name="Zeng Q."/>
            <person name="Gargeya S."/>
            <person name="Alvarado L."/>
            <person name="Berlin A."/>
            <person name="Chapman S.B."/>
            <person name="Chen Z."/>
            <person name="Freedman E."/>
            <person name="Gellesch M."/>
            <person name="Goldberg J."/>
            <person name="Griggs A."/>
            <person name="Gujja S."/>
            <person name="Heilman E."/>
            <person name="Heiman D."/>
            <person name="Howarth C."/>
            <person name="Mehta T."/>
            <person name="Neiman D."/>
            <person name="Pearson M."/>
            <person name="Roberts A."/>
            <person name="Saif S."/>
            <person name="Shea T."/>
            <person name="Shenoy N."/>
            <person name="Sisk P."/>
            <person name="Stolte C."/>
            <person name="Sykes S."/>
            <person name="White J."/>
            <person name="Yandava C."/>
            <person name="Haas B."/>
            <person name="Nusbaum C."/>
            <person name="Birren B."/>
        </authorList>
    </citation>
    <scope>NUCLEOTIDE SEQUENCE</scope>
    <source>
        <strain evidence="2">ATCC 30864</strain>
    </source>
</reference>
<dbReference type="RefSeq" id="XP_004364511.1">
    <property type="nucleotide sequence ID" value="XM_004364454.2"/>
</dbReference>
<dbReference type="Pfam" id="PF05527">
    <property type="entry name" value="TNFAIP8"/>
    <property type="match status" value="1"/>
</dbReference>
<organism evidence="1 2">
    <name type="scientific">Capsaspora owczarzaki (strain ATCC 30864)</name>
    <dbReference type="NCBI Taxonomy" id="595528"/>
    <lineage>
        <taxon>Eukaryota</taxon>
        <taxon>Filasterea</taxon>
        <taxon>Capsaspora</taxon>
    </lineage>
</organism>
<gene>
    <name evidence="1" type="ORF">CAOG_001643</name>
</gene>
<dbReference type="InParanoid" id="A0A0D2WKU2"/>
<dbReference type="InterPro" id="IPR008477">
    <property type="entry name" value="TNFAIP8-like"/>
</dbReference>
<accession>A0A0D2WKU2</accession>
<evidence type="ECO:0000313" key="2">
    <source>
        <dbReference type="Proteomes" id="UP000008743"/>
    </source>
</evidence>
<dbReference type="Proteomes" id="UP000008743">
    <property type="component" value="Unassembled WGS sequence"/>
</dbReference>
<dbReference type="InterPro" id="IPR038355">
    <property type="entry name" value="TNFAIP8_sf"/>
</dbReference>
<dbReference type="Gene3D" id="1.20.1440.160">
    <property type="entry name" value="Tumor necrosis factor alpha-induced protein 8-like"/>
    <property type="match status" value="1"/>
</dbReference>
<dbReference type="AlphaFoldDB" id="A0A0D2WKU2"/>
<sequence length="185" mass="20938">MTDFNPKSFSLRAQKKLIGKMASGKVVKNFIDDEVADLLDQVYELAALEADKKEAQKLSKDLIKTVVKLGILAKNNQFSAEDIETLNQLRKKTTNTFLSLLSMYEVDFTFDKVILSANMAEMQRLLLVLLAKHLTEKSCNRARHVFAFYGSPEFLENIFDKKGKSRETLGKVCVGLNSLIDQKKL</sequence>
<keyword evidence="2" id="KW-1185">Reference proteome</keyword>
<evidence type="ECO:0000313" key="1">
    <source>
        <dbReference type="EMBL" id="KJE90313.1"/>
    </source>
</evidence>
<dbReference type="EMBL" id="KE346361">
    <property type="protein sequence ID" value="KJE90313.1"/>
    <property type="molecule type" value="Genomic_DNA"/>
</dbReference>